<dbReference type="GO" id="GO:0043709">
    <property type="term" value="P:cell adhesion involved in single-species biofilm formation"/>
    <property type="evidence" value="ECO:0007669"/>
    <property type="project" value="TreeGrafter"/>
</dbReference>
<dbReference type="GO" id="GO:0052621">
    <property type="term" value="F:diguanylate cyclase activity"/>
    <property type="evidence" value="ECO:0007669"/>
    <property type="project" value="UniProtKB-EC"/>
</dbReference>
<dbReference type="SUPFAM" id="SSF55785">
    <property type="entry name" value="PYP-like sensor domain (PAS domain)"/>
    <property type="match status" value="1"/>
</dbReference>
<dbReference type="InterPro" id="IPR000700">
    <property type="entry name" value="PAS-assoc_C"/>
</dbReference>
<dbReference type="Gene3D" id="3.30.70.270">
    <property type="match status" value="1"/>
</dbReference>
<evidence type="ECO:0000259" key="4">
    <source>
        <dbReference type="PROSITE" id="PS50113"/>
    </source>
</evidence>
<dbReference type="PROSITE" id="PS50113">
    <property type="entry name" value="PAC"/>
    <property type="match status" value="1"/>
</dbReference>
<keyword evidence="7" id="KW-1185">Reference proteome</keyword>
<dbReference type="InterPro" id="IPR029787">
    <property type="entry name" value="Nucleotide_cyclase"/>
</dbReference>
<dbReference type="InterPro" id="IPR000014">
    <property type="entry name" value="PAS"/>
</dbReference>
<evidence type="ECO:0000313" key="7">
    <source>
        <dbReference type="Proteomes" id="UP000218765"/>
    </source>
</evidence>
<dbReference type="Pfam" id="PF01590">
    <property type="entry name" value="GAF"/>
    <property type="match status" value="1"/>
</dbReference>
<dbReference type="NCBIfam" id="TIGR00254">
    <property type="entry name" value="GGDEF"/>
    <property type="match status" value="1"/>
</dbReference>
<dbReference type="Proteomes" id="UP000218765">
    <property type="component" value="Chromosome"/>
</dbReference>
<evidence type="ECO:0000313" key="6">
    <source>
        <dbReference type="EMBL" id="BAZ94047.1"/>
    </source>
</evidence>
<dbReference type="InterPro" id="IPR029016">
    <property type="entry name" value="GAF-like_dom_sf"/>
</dbReference>
<dbReference type="InterPro" id="IPR050469">
    <property type="entry name" value="Diguanylate_Cyclase"/>
</dbReference>
<dbReference type="SMART" id="SM00086">
    <property type="entry name" value="PAC"/>
    <property type="match status" value="1"/>
</dbReference>
<dbReference type="PANTHER" id="PTHR45138">
    <property type="entry name" value="REGULATORY COMPONENTS OF SENSORY TRANSDUCTION SYSTEM"/>
    <property type="match status" value="1"/>
</dbReference>
<organism evidence="6 7">
    <name type="scientific">Thiohalobacter thiocyanaticus</name>
    <dbReference type="NCBI Taxonomy" id="585455"/>
    <lineage>
        <taxon>Bacteria</taxon>
        <taxon>Pseudomonadati</taxon>
        <taxon>Pseudomonadota</taxon>
        <taxon>Gammaproteobacteria</taxon>
        <taxon>Thiohalobacterales</taxon>
        <taxon>Thiohalobacteraceae</taxon>
        <taxon>Thiohalobacter</taxon>
    </lineage>
</organism>
<evidence type="ECO:0000256" key="2">
    <source>
        <dbReference type="ARBA" id="ARBA00012528"/>
    </source>
</evidence>
<dbReference type="SMART" id="SM00065">
    <property type="entry name" value="GAF"/>
    <property type="match status" value="1"/>
</dbReference>
<reference evidence="6 7" key="1">
    <citation type="submission" date="2017-05" db="EMBL/GenBank/DDBJ databases">
        <title>Thiocyanate degradation by Thiohalobacter thiocyanaticus FOKN1.</title>
        <authorList>
            <person name="Oshiki M."/>
            <person name="Fukushima T."/>
            <person name="Kawano S."/>
            <person name="Nakagawa J."/>
        </authorList>
    </citation>
    <scope>NUCLEOTIDE SEQUENCE [LARGE SCALE GENOMIC DNA]</scope>
    <source>
        <strain evidence="6 7">FOKN1</strain>
    </source>
</reference>
<feature type="domain" description="PAC" evidence="4">
    <location>
        <begin position="123"/>
        <end position="173"/>
    </location>
</feature>
<dbReference type="KEGG" id="ttc:FOKN1_1659"/>
<dbReference type="Gene3D" id="3.30.450.20">
    <property type="entry name" value="PAS domain"/>
    <property type="match status" value="1"/>
</dbReference>
<dbReference type="Gene3D" id="3.30.450.40">
    <property type="match status" value="1"/>
</dbReference>
<dbReference type="CDD" id="cd01949">
    <property type="entry name" value="GGDEF"/>
    <property type="match status" value="1"/>
</dbReference>
<evidence type="ECO:0000259" key="5">
    <source>
        <dbReference type="PROSITE" id="PS50887"/>
    </source>
</evidence>
<dbReference type="InterPro" id="IPR035965">
    <property type="entry name" value="PAS-like_dom_sf"/>
</dbReference>
<comment type="cofactor">
    <cofactor evidence="1">
        <name>Mg(2+)</name>
        <dbReference type="ChEBI" id="CHEBI:18420"/>
    </cofactor>
</comment>
<dbReference type="InterPro" id="IPR000160">
    <property type="entry name" value="GGDEF_dom"/>
</dbReference>
<sequence length="506" mass="56096">MVSLQFALGLLLAAIFLAVYLRALRSERTLLAARLRTRTRELEGRGRQYQALFDNAAVSVMVHDPDSMEVLQASEKALASYGVDSVEALNHAAFVSRAIWSEPPYSLQEARELFQRTREAGPQRFEWRTRRLDGSEIWEDVFLQLVPVGGRERIVSTAVDITARKRAEAKLVRQLEMEGQVREISLRLLNCGVGGTGDGITNAITRLGENMAASRCSLLDYSDETGGFDLFLQWCAPGTGPLKADFHIPAVVVAPYQTRLIRGEAVIVSRDRAGRDSIEYSLLEAGGAQSVLCLPILRDGTLEGILILSFPEPRPSLRPAEIRPLQVSADLIGAALARKRLAGELEHQASHDVLTGLNNRRKFEELLLQEIERTNRYQRPFAVIMFDIDHFKRINDRHGHDVGDAVLSELAAIVREQVRDTDIPARWGGEEFIVLLPETGIEGAGRAAEGLRRRIAGTLFTGAGRVTISLGVTQYQPGDSLDSLVKRADEALYRAKEEGRNRVVVT</sequence>
<dbReference type="GO" id="GO:0005886">
    <property type="term" value="C:plasma membrane"/>
    <property type="evidence" value="ECO:0007669"/>
    <property type="project" value="TreeGrafter"/>
</dbReference>
<dbReference type="NCBIfam" id="TIGR00229">
    <property type="entry name" value="sensory_box"/>
    <property type="match status" value="1"/>
</dbReference>
<protein>
    <recommendedName>
        <fullName evidence="2">diguanylate cyclase</fullName>
        <ecNumber evidence="2">2.7.7.65</ecNumber>
    </recommendedName>
</protein>
<dbReference type="InterPro" id="IPR003018">
    <property type="entry name" value="GAF"/>
</dbReference>
<evidence type="ECO:0000256" key="1">
    <source>
        <dbReference type="ARBA" id="ARBA00001946"/>
    </source>
</evidence>
<dbReference type="SUPFAM" id="SSF55073">
    <property type="entry name" value="Nucleotide cyclase"/>
    <property type="match status" value="1"/>
</dbReference>
<dbReference type="GO" id="GO:1902201">
    <property type="term" value="P:negative regulation of bacterial-type flagellum-dependent cell motility"/>
    <property type="evidence" value="ECO:0007669"/>
    <property type="project" value="TreeGrafter"/>
</dbReference>
<dbReference type="PANTHER" id="PTHR45138:SF9">
    <property type="entry name" value="DIGUANYLATE CYCLASE DGCM-RELATED"/>
    <property type="match status" value="1"/>
</dbReference>
<feature type="domain" description="GGDEF" evidence="5">
    <location>
        <begin position="379"/>
        <end position="506"/>
    </location>
</feature>
<dbReference type="EMBL" id="AP018052">
    <property type="protein sequence ID" value="BAZ94047.1"/>
    <property type="molecule type" value="Genomic_DNA"/>
</dbReference>
<dbReference type="InterPro" id="IPR001610">
    <property type="entry name" value="PAC"/>
</dbReference>
<accession>A0A1Z4VQZ1</accession>
<evidence type="ECO:0000256" key="3">
    <source>
        <dbReference type="ARBA" id="ARBA00034247"/>
    </source>
</evidence>
<dbReference type="SMART" id="SM00267">
    <property type="entry name" value="GGDEF"/>
    <property type="match status" value="1"/>
</dbReference>
<dbReference type="EC" id="2.7.7.65" evidence="2"/>
<name>A0A1Z4VQZ1_9GAMM</name>
<dbReference type="PROSITE" id="PS50887">
    <property type="entry name" value="GGDEF"/>
    <property type="match status" value="1"/>
</dbReference>
<dbReference type="InterPro" id="IPR043128">
    <property type="entry name" value="Rev_trsase/Diguanyl_cyclase"/>
</dbReference>
<dbReference type="FunFam" id="3.30.70.270:FF:000001">
    <property type="entry name" value="Diguanylate cyclase domain protein"/>
    <property type="match status" value="1"/>
</dbReference>
<dbReference type="SUPFAM" id="SSF55781">
    <property type="entry name" value="GAF domain-like"/>
    <property type="match status" value="1"/>
</dbReference>
<dbReference type="Pfam" id="PF00990">
    <property type="entry name" value="GGDEF"/>
    <property type="match status" value="1"/>
</dbReference>
<comment type="catalytic activity">
    <reaction evidence="3">
        <text>2 GTP = 3',3'-c-di-GMP + 2 diphosphate</text>
        <dbReference type="Rhea" id="RHEA:24898"/>
        <dbReference type="ChEBI" id="CHEBI:33019"/>
        <dbReference type="ChEBI" id="CHEBI:37565"/>
        <dbReference type="ChEBI" id="CHEBI:58805"/>
        <dbReference type="EC" id="2.7.7.65"/>
    </reaction>
</comment>
<proteinExistence type="predicted"/>
<dbReference type="AlphaFoldDB" id="A0A1Z4VQZ1"/>
<gene>
    <name evidence="6" type="ORF">FOKN1_1659</name>
</gene>